<evidence type="ECO:0000313" key="3">
    <source>
        <dbReference type="Proteomes" id="UP000437862"/>
    </source>
</evidence>
<gene>
    <name evidence="2" type="ORF">GO485_19635</name>
</gene>
<protein>
    <submittedName>
        <fullName evidence="2">Uncharacterized protein</fullName>
    </submittedName>
</protein>
<feature type="compositionally biased region" description="Low complexity" evidence="1">
    <location>
        <begin position="32"/>
        <end position="46"/>
    </location>
</feature>
<evidence type="ECO:0000313" key="2">
    <source>
        <dbReference type="EMBL" id="QGZ41058.1"/>
    </source>
</evidence>
<sequence>MVRLLHFDTAPLPPFDCAAAQRLWDGNESEPARTTAPAGAAATAAP</sequence>
<reference evidence="2 3" key="1">
    <citation type="submission" date="2019-12" db="EMBL/GenBank/DDBJ databases">
        <title>Draft Genome Sequences of Six Type Strains of the Genus Massilia.</title>
        <authorList>
            <person name="Miess H."/>
            <person name="Frediansyah A."/>
            <person name="Goeker M."/>
            <person name="Gross H."/>
        </authorList>
    </citation>
    <scope>NUCLEOTIDE SEQUENCE [LARGE SCALE GENOMIC DNA]</scope>
    <source>
        <strain evidence="2 3">DSM 26639</strain>
    </source>
</reference>
<name>A0ABX6FUP5_9BURK</name>
<accession>A0ABX6FUP5</accession>
<organism evidence="2 3">
    <name type="scientific">Pseudoduganella flava</name>
    <dbReference type="NCBI Taxonomy" id="871742"/>
    <lineage>
        <taxon>Bacteria</taxon>
        <taxon>Pseudomonadati</taxon>
        <taxon>Pseudomonadota</taxon>
        <taxon>Betaproteobacteria</taxon>
        <taxon>Burkholderiales</taxon>
        <taxon>Oxalobacteraceae</taxon>
        <taxon>Telluria group</taxon>
        <taxon>Pseudoduganella</taxon>
    </lineage>
</organism>
<keyword evidence="3" id="KW-1185">Reference proteome</keyword>
<feature type="region of interest" description="Disordered" evidence="1">
    <location>
        <begin position="26"/>
        <end position="46"/>
    </location>
</feature>
<dbReference type="Proteomes" id="UP000437862">
    <property type="component" value="Chromosome"/>
</dbReference>
<proteinExistence type="predicted"/>
<evidence type="ECO:0000256" key="1">
    <source>
        <dbReference type="SAM" id="MobiDB-lite"/>
    </source>
</evidence>
<dbReference type="EMBL" id="CP046904">
    <property type="protein sequence ID" value="QGZ41058.1"/>
    <property type="molecule type" value="Genomic_DNA"/>
</dbReference>
<dbReference type="RefSeq" id="WP_158206790.1">
    <property type="nucleotide sequence ID" value="NZ_CP046904.1"/>
</dbReference>